<dbReference type="Proteomes" id="UP000245911">
    <property type="component" value="Unassembled WGS sequence"/>
</dbReference>
<comment type="caution">
    <text evidence="2">The sequence shown here is derived from an EMBL/GenBank/DDBJ whole genome shotgun (WGS) entry which is preliminary data.</text>
</comment>
<dbReference type="AlphaFoldDB" id="A0A2T8HRE4"/>
<organism evidence="2 3">
    <name type="scientific">Pararhodobacter oceanensis</name>
    <dbReference type="NCBI Taxonomy" id="2172121"/>
    <lineage>
        <taxon>Bacteria</taxon>
        <taxon>Pseudomonadati</taxon>
        <taxon>Pseudomonadota</taxon>
        <taxon>Alphaproteobacteria</taxon>
        <taxon>Rhodobacterales</taxon>
        <taxon>Paracoccaceae</taxon>
        <taxon>Pararhodobacter</taxon>
    </lineage>
</organism>
<evidence type="ECO:0000313" key="3">
    <source>
        <dbReference type="Proteomes" id="UP000245911"/>
    </source>
</evidence>
<keyword evidence="1" id="KW-1133">Transmembrane helix</keyword>
<gene>
    <name evidence="2" type="ORF">DDE20_14770</name>
</gene>
<keyword evidence="1" id="KW-0472">Membrane</keyword>
<dbReference type="RefSeq" id="WP_116559287.1">
    <property type="nucleotide sequence ID" value="NZ_JBLWXM010000009.1"/>
</dbReference>
<accession>A0A2T8HRE4</accession>
<dbReference type="OrthoDB" id="7870164at2"/>
<reference evidence="2 3" key="1">
    <citation type="submission" date="2018-04" db="EMBL/GenBank/DDBJ databases">
        <title>Pararhodobacter oceanense sp. nov., isolated from marine intertidal sediment.</title>
        <authorList>
            <person name="Wang X.-L."/>
            <person name="Du Z.-J."/>
        </authorList>
    </citation>
    <scope>NUCLEOTIDE SEQUENCE [LARGE SCALE GENOMIC DNA]</scope>
    <source>
        <strain evidence="2 3">AM505</strain>
    </source>
</reference>
<keyword evidence="1" id="KW-0812">Transmembrane</keyword>
<dbReference type="EMBL" id="QDKM01000007">
    <property type="protein sequence ID" value="PVH28019.1"/>
    <property type="molecule type" value="Genomic_DNA"/>
</dbReference>
<proteinExistence type="predicted"/>
<protein>
    <submittedName>
        <fullName evidence="2">Uncharacterized protein</fullName>
    </submittedName>
</protein>
<evidence type="ECO:0000313" key="2">
    <source>
        <dbReference type="EMBL" id="PVH28019.1"/>
    </source>
</evidence>
<name>A0A2T8HRE4_9RHOB</name>
<evidence type="ECO:0000256" key="1">
    <source>
        <dbReference type="SAM" id="Phobius"/>
    </source>
</evidence>
<feature type="transmembrane region" description="Helical" evidence="1">
    <location>
        <begin position="22"/>
        <end position="45"/>
    </location>
</feature>
<keyword evidence="3" id="KW-1185">Reference proteome</keyword>
<sequence>MVILWVSCVAGAAIVGFLSIGWVTWVAFVVAGLIGLAIGVPAGLWTAKAIKRDDPAWPPRRLQRQRR</sequence>